<dbReference type="AlphaFoldDB" id="A0A846J8Y6"/>
<name>A0A846J8Y6_CLOBO</name>
<evidence type="ECO:0000313" key="2">
    <source>
        <dbReference type="Proteomes" id="UP000480039"/>
    </source>
</evidence>
<evidence type="ECO:0000313" key="1">
    <source>
        <dbReference type="EMBL" id="NFJ09620.1"/>
    </source>
</evidence>
<protein>
    <submittedName>
        <fullName evidence="1">Uncharacterized protein</fullName>
    </submittedName>
</protein>
<gene>
    <name evidence="1" type="ORF">FC871_14285</name>
</gene>
<organism evidence="1 2">
    <name type="scientific">Clostridium botulinum</name>
    <dbReference type="NCBI Taxonomy" id="1491"/>
    <lineage>
        <taxon>Bacteria</taxon>
        <taxon>Bacillati</taxon>
        <taxon>Bacillota</taxon>
        <taxon>Clostridia</taxon>
        <taxon>Eubacteriales</taxon>
        <taxon>Clostridiaceae</taxon>
        <taxon>Clostridium</taxon>
    </lineage>
</organism>
<dbReference type="Proteomes" id="UP000480039">
    <property type="component" value="Unassembled WGS sequence"/>
</dbReference>
<dbReference type="EMBL" id="SWQE01000007">
    <property type="protein sequence ID" value="NFJ09620.1"/>
    <property type="molecule type" value="Genomic_DNA"/>
</dbReference>
<comment type="caution">
    <text evidence="1">The sequence shown here is derived from an EMBL/GenBank/DDBJ whole genome shotgun (WGS) entry which is preliminary data.</text>
</comment>
<reference evidence="1 2" key="1">
    <citation type="submission" date="2019-04" db="EMBL/GenBank/DDBJ databases">
        <title>Genome sequencing of Clostridium botulinum Groups I-IV and Clostridium butyricum.</title>
        <authorList>
            <person name="Brunt J."/>
            <person name="Van Vliet A.H.M."/>
            <person name="Stringer S.C."/>
            <person name="Carter A.T."/>
            <person name="Peck M.W."/>
        </authorList>
    </citation>
    <scope>NUCLEOTIDE SEQUENCE [LARGE SCALE GENOMIC DNA]</scope>
    <source>
        <strain evidence="1 2">Colworth BL30</strain>
    </source>
</reference>
<dbReference type="RefSeq" id="WP_012300979.1">
    <property type="nucleotide sequence ID" value="NZ_JACBBC010000012.1"/>
</dbReference>
<accession>A0A846J8Y6</accession>
<sequence>MKRENELQTLTSDLISTHLSQAFNLYYQCSRNNTQFTKRYYCISCIIHSVSAIEACISKIAYETFDNAKSSFYIPVEKRNISLSIIINTWFKMQTIDKINLFLQMFEKNRLDKILESKFKELDNLRNWLIHGPCYDTIYLLEPKGDNNFDLIDKKDSIHWECRYPNSKFNSLEDIDETDAYKALEISLEVLKQLSGLNIAVIGMLREKPFQTFTIVTKNTSIEYLLKENNNIYN</sequence>
<proteinExistence type="predicted"/>